<evidence type="ECO:0000259" key="2">
    <source>
        <dbReference type="Pfam" id="PF00155"/>
    </source>
</evidence>
<dbReference type="EMBL" id="JARAKH010000005">
    <property type="protein sequence ID" value="KAK8404037.1"/>
    <property type="molecule type" value="Genomic_DNA"/>
</dbReference>
<dbReference type="GO" id="GO:0006520">
    <property type="term" value="P:amino acid metabolic process"/>
    <property type="evidence" value="ECO:0007669"/>
    <property type="project" value="TreeGrafter"/>
</dbReference>
<dbReference type="GO" id="GO:0008483">
    <property type="term" value="F:transaminase activity"/>
    <property type="evidence" value="ECO:0007669"/>
    <property type="project" value="TreeGrafter"/>
</dbReference>
<accession>A0AAW0UV72</accession>
<evidence type="ECO:0000313" key="3">
    <source>
        <dbReference type="EMBL" id="KAK8404037.1"/>
    </source>
</evidence>
<dbReference type="CDD" id="cd00609">
    <property type="entry name" value="AAT_like"/>
    <property type="match status" value="1"/>
</dbReference>
<sequence length="427" mass="48666">MSREKSSLASLSERGVRTAACRNFIYHKMLDIHSNSYHPEKNPKGIVNLGIAVNCLMEEEICQRLNKGDAFHIMAHHIHYFKVSGIDELREAVADFLNRHFKPLEPITSAKMSIMCGATGCLDGLAHILCDSGDIVITPTPVYDRIPSDFLDVANVKEDSEGRTFNLQPEALERRINELRAQDRRVRAFLLISPQNPLGEVYSPVLLKQLLDVCARNEIHFIVDEIYGLSVHDGNKEFRSVLSLDLPDPMRTHVIWAMSKDFGLAGLRMGVVLSECPGVHEFFHKACFFRNIPWIVQHAAATLLKDTVWCDEFYLPTYWRRLAHNYQITCDRLEAMGVRVRRGSAGLFIWFSVKSFLRPVTMEEESVLMQEIFDGGLYITQGKILCCTSPGWMRLVFTVTEKELDEGLDRLRVVLAARKLRLAMKEP</sequence>
<proteinExistence type="predicted"/>
<dbReference type="Gene3D" id="3.40.640.10">
    <property type="entry name" value="Type I PLP-dependent aspartate aminotransferase-like (Major domain)"/>
    <property type="match status" value="1"/>
</dbReference>
<dbReference type="PANTHER" id="PTHR43795">
    <property type="entry name" value="BIFUNCTIONAL ASPARTATE AMINOTRANSFERASE AND GLUTAMATE/ASPARTATE-PREPHENATE AMINOTRANSFERASE-RELATED"/>
    <property type="match status" value="1"/>
</dbReference>
<dbReference type="Pfam" id="PF00155">
    <property type="entry name" value="Aminotran_1_2"/>
    <property type="match status" value="1"/>
</dbReference>
<dbReference type="Gene3D" id="3.90.1150.10">
    <property type="entry name" value="Aspartate Aminotransferase, domain 1"/>
    <property type="match status" value="1"/>
</dbReference>
<dbReference type="Proteomes" id="UP001487740">
    <property type="component" value="Unassembled WGS sequence"/>
</dbReference>
<dbReference type="PANTHER" id="PTHR43795:SF39">
    <property type="entry name" value="AMINOTRANSFERASE CLASS I_CLASSII DOMAIN-CONTAINING PROTEIN"/>
    <property type="match status" value="1"/>
</dbReference>
<gene>
    <name evidence="3" type="ORF">O3P69_000243</name>
</gene>
<feature type="domain" description="Aminotransferase class I/classII large" evidence="2">
    <location>
        <begin position="46"/>
        <end position="411"/>
    </location>
</feature>
<dbReference type="InterPro" id="IPR015424">
    <property type="entry name" value="PyrdxlP-dep_Trfase"/>
</dbReference>
<dbReference type="PRINTS" id="PR00753">
    <property type="entry name" value="ACCSYNTHASE"/>
</dbReference>
<comment type="caution">
    <text evidence="3">The sequence shown here is derived from an EMBL/GenBank/DDBJ whole genome shotgun (WGS) entry which is preliminary data.</text>
</comment>
<dbReference type="AlphaFoldDB" id="A0AAW0UV72"/>
<keyword evidence="1" id="KW-0663">Pyridoxal phosphate</keyword>
<organism evidence="3 4">
    <name type="scientific">Scylla paramamosain</name>
    <name type="common">Mud crab</name>
    <dbReference type="NCBI Taxonomy" id="85552"/>
    <lineage>
        <taxon>Eukaryota</taxon>
        <taxon>Metazoa</taxon>
        <taxon>Ecdysozoa</taxon>
        <taxon>Arthropoda</taxon>
        <taxon>Crustacea</taxon>
        <taxon>Multicrustacea</taxon>
        <taxon>Malacostraca</taxon>
        <taxon>Eumalacostraca</taxon>
        <taxon>Eucarida</taxon>
        <taxon>Decapoda</taxon>
        <taxon>Pleocyemata</taxon>
        <taxon>Brachyura</taxon>
        <taxon>Eubrachyura</taxon>
        <taxon>Portunoidea</taxon>
        <taxon>Portunidae</taxon>
        <taxon>Portuninae</taxon>
        <taxon>Scylla</taxon>
    </lineage>
</organism>
<dbReference type="InterPro" id="IPR004839">
    <property type="entry name" value="Aminotransferase_I/II_large"/>
</dbReference>
<dbReference type="GO" id="GO:0030170">
    <property type="term" value="F:pyridoxal phosphate binding"/>
    <property type="evidence" value="ECO:0007669"/>
    <property type="project" value="InterPro"/>
</dbReference>
<dbReference type="InterPro" id="IPR050478">
    <property type="entry name" value="Ethylene_sulfur-biosynth"/>
</dbReference>
<evidence type="ECO:0000256" key="1">
    <source>
        <dbReference type="ARBA" id="ARBA00022898"/>
    </source>
</evidence>
<dbReference type="InterPro" id="IPR015422">
    <property type="entry name" value="PyrdxlP-dep_Trfase_small"/>
</dbReference>
<dbReference type="InterPro" id="IPR015421">
    <property type="entry name" value="PyrdxlP-dep_Trfase_major"/>
</dbReference>
<dbReference type="SUPFAM" id="SSF53383">
    <property type="entry name" value="PLP-dependent transferases"/>
    <property type="match status" value="1"/>
</dbReference>
<evidence type="ECO:0000313" key="4">
    <source>
        <dbReference type="Proteomes" id="UP001487740"/>
    </source>
</evidence>
<keyword evidence="4" id="KW-1185">Reference proteome</keyword>
<protein>
    <recommendedName>
        <fullName evidence="2">Aminotransferase class I/classII large domain-containing protein</fullName>
    </recommendedName>
</protein>
<name>A0AAW0UV72_SCYPA</name>
<reference evidence="3 4" key="1">
    <citation type="submission" date="2023-03" db="EMBL/GenBank/DDBJ databases">
        <title>High-quality genome of Scylla paramamosain provides insights in environmental adaptation.</title>
        <authorList>
            <person name="Zhang L."/>
        </authorList>
    </citation>
    <scope>NUCLEOTIDE SEQUENCE [LARGE SCALE GENOMIC DNA]</scope>
    <source>
        <strain evidence="3">LZ_2023a</strain>
        <tissue evidence="3">Muscle</tissue>
    </source>
</reference>